<sequence>MWLGGQKTLSAVMLVKIEESPSYQCPAQNLSGEEFLRLAFPKRAHLGGKDYWVRGDLEPGPGVWIMIAVCTGDRMDLIDSSNLLRTKFRLSFEWDHYPNNMGRYTKELTADRSHRMFRNCEGRVGIRDRSYQSSLA</sequence>
<dbReference type="AlphaFoldDB" id="A0A317SWS7"/>
<evidence type="ECO:0000313" key="1">
    <source>
        <dbReference type="EMBL" id="PWW78869.1"/>
    </source>
</evidence>
<proteinExistence type="predicted"/>
<evidence type="ECO:0000313" key="2">
    <source>
        <dbReference type="Proteomes" id="UP000246991"/>
    </source>
</evidence>
<reference evidence="1 2" key="1">
    <citation type="submission" date="2018-03" db="EMBL/GenBank/DDBJ databases">
        <title>Genomes of Pezizomycetes fungi and the evolution of truffles.</title>
        <authorList>
            <person name="Murat C."/>
            <person name="Payen T."/>
            <person name="Noel B."/>
            <person name="Kuo A."/>
            <person name="Martin F.M."/>
        </authorList>
    </citation>
    <scope>NUCLEOTIDE SEQUENCE [LARGE SCALE GENOMIC DNA]</scope>
    <source>
        <strain evidence="1">091103-1</strain>
    </source>
</reference>
<dbReference type="Proteomes" id="UP000246991">
    <property type="component" value="Unassembled WGS sequence"/>
</dbReference>
<dbReference type="EMBL" id="PYWC01000012">
    <property type="protein sequence ID" value="PWW78869.1"/>
    <property type="molecule type" value="Genomic_DNA"/>
</dbReference>
<dbReference type="OrthoDB" id="76567at2759"/>
<keyword evidence="2" id="KW-1185">Reference proteome</keyword>
<gene>
    <name evidence="1" type="ORF">C7212DRAFT_340411</name>
</gene>
<protein>
    <submittedName>
        <fullName evidence="1">Uncharacterized protein</fullName>
    </submittedName>
</protein>
<name>A0A317SWS7_9PEZI</name>
<accession>A0A317SWS7</accession>
<organism evidence="1 2">
    <name type="scientific">Tuber magnatum</name>
    <name type="common">white Piedmont truffle</name>
    <dbReference type="NCBI Taxonomy" id="42249"/>
    <lineage>
        <taxon>Eukaryota</taxon>
        <taxon>Fungi</taxon>
        <taxon>Dikarya</taxon>
        <taxon>Ascomycota</taxon>
        <taxon>Pezizomycotina</taxon>
        <taxon>Pezizomycetes</taxon>
        <taxon>Pezizales</taxon>
        <taxon>Tuberaceae</taxon>
        <taxon>Tuber</taxon>
    </lineage>
</organism>
<comment type="caution">
    <text evidence="1">The sequence shown here is derived from an EMBL/GenBank/DDBJ whole genome shotgun (WGS) entry which is preliminary data.</text>
</comment>